<dbReference type="PRINTS" id="PR00313">
    <property type="entry name" value="CABNDNGRPT"/>
</dbReference>
<dbReference type="EMBL" id="JAMQBK010000039">
    <property type="protein sequence ID" value="MCM2371909.1"/>
    <property type="molecule type" value="Genomic_DNA"/>
</dbReference>
<organism evidence="4 5">
    <name type="scientific">Aporhodopirellula aestuarii</name>
    <dbReference type="NCBI Taxonomy" id="2950107"/>
    <lineage>
        <taxon>Bacteria</taxon>
        <taxon>Pseudomonadati</taxon>
        <taxon>Planctomycetota</taxon>
        <taxon>Planctomycetia</taxon>
        <taxon>Pirellulales</taxon>
        <taxon>Pirellulaceae</taxon>
        <taxon>Aporhodopirellula</taxon>
    </lineage>
</organism>
<dbReference type="PANTHER" id="PTHR38340:SF1">
    <property type="entry name" value="S-LAYER PROTEIN"/>
    <property type="match status" value="1"/>
</dbReference>
<reference evidence="4 5" key="1">
    <citation type="journal article" date="2022" name="Syst. Appl. Microbiol.">
        <title>Rhodopirellula aestuarii sp. nov., a novel member of the genus Rhodopirellula isolated from brackish sediments collected in the Tagus River estuary, Portugal.</title>
        <authorList>
            <person name="Vitorino I.R."/>
            <person name="Klimek D."/>
            <person name="Calusinska M."/>
            <person name="Lobo-da-Cunha A."/>
            <person name="Vasconcelos V."/>
            <person name="Lage O.M."/>
        </authorList>
    </citation>
    <scope>NUCLEOTIDE SEQUENCE [LARGE SCALE GENOMIC DNA]</scope>
    <source>
        <strain evidence="4 5">ICT_H3.1</strain>
    </source>
</reference>
<dbReference type="InterPro" id="IPR001343">
    <property type="entry name" value="Hemolysn_Ca-bd"/>
</dbReference>
<name>A0ABT0U4S3_9BACT</name>
<evidence type="ECO:0000256" key="1">
    <source>
        <dbReference type="ARBA" id="ARBA00004613"/>
    </source>
</evidence>
<evidence type="ECO:0000313" key="5">
    <source>
        <dbReference type="Proteomes" id="UP001202961"/>
    </source>
</evidence>
<gene>
    <name evidence="4" type="ORF">NB063_14970</name>
</gene>
<dbReference type="InterPro" id="IPR018511">
    <property type="entry name" value="Hemolysin-typ_Ca-bd_CS"/>
</dbReference>
<protein>
    <submittedName>
        <fullName evidence="4">Uncharacterized protein</fullName>
    </submittedName>
</protein>
<accession>A0ABT0U4S3</accession>
<feature type="region of interest" description="Disordered" evidence="3">
    <location>
        <begin position="142"/>
        <end position="167"/>
    </location>
</feature>
<dbReference type="Pfam" id="PF00353">
    <property type="entry name" value="HemolysinCabind"/>
    <property type="match status" value="4"/>
</dbReference>
<evidence type="ECO:0000313" key="4">
    <source>
        <dbReference type="EMBL" id="MCM2371909.1"/>
    </source>
</evidence>
<dbReference type="Gene3D" id="2.150.10.10">
    <property type="entry name" value="Serralysin-like metalloprotease, C-terminal"/>
    <property type="match status" value="2"/>
</dbReference>
<proteinExistence type="predicted"/>
<evidence type="ECO:0000256" key="3">
    <source>
        <dbReference type="SAM" id="MobiDB-lite"/>
    </source>
</evidence>
<feature type="region of interest" description="Disordered" evidence="3">
    <location>
        <begin position="1"/>
        <end position="92"/>
    </location>
</feature>
<dbReference type="InterPro" id="IPR050557">
    <property type="entry name" value="RTX_toxin/Mannuronan_C5-epim"/>
</dbReference>
<dbReference type="PANTHER" id="PTHR38340">
    <property type="entry name" value="S-LAYER PROTEIN"/>
    <property type="match status" value="1"/>
</dbReference>
<keyword evidence="5" id="KW-1185">Reference proteome</keyword>
<comment type="subcellular location">
    <subcellularLocation>
        <location evidence="1">Secreted</location>
    </subcellularLocation>
</comment>
<dbReference type="InterPro" id="IPR011049">
    <property type="entry name" value="Serralysin-like_metalloprot_C"/>
</dbReference>
<dbReference type="Proteomes" id="UP001202961">
    <property type="component" value="Unassembled WGS sequence"/>
</dbReference>
<dbReference type="PROSITE" id="PS00330">
    <property type="entry name" value="HEMOLYSIN_CALCIUM"/>
    <property type="match status" value="3"/>
</dbReference>
<dbReference type="SUPFAM" id="SSF51120">
    <property type="entry name" value="beta-Roll"/>
    <property type="match status" value="2"/>
</dbReference>
<keyword evidence="2" id="KW-0964">Secreted</keyword>
<feature type="compositionally biased region" description="Basic and acidic residues" evidence="3">
    <location>
        <begin position="27"/>
        <end position="37"/>
    </location>
</feature>
<sequence length="167" mass="16632">MIDAEIYGGEGKDDLTGGGGNDLLDGGDGKDDLKGGRGNDVLFGGAGDDKLDGGSDGGSDGGGDDILVGGAGNDDMKGGNGNDLMIGGDGKDKMKGGKGDDLMFADMAANENDLSALDTALTFWNAGDLPSAMAAVGTLLSDGDKDDLKGEQGDDHLFGSLNDKLKP</sequence>
<comment type="caution">
    <text evidence="4">The sequence shown here is derived from an EMBL/GenBank/DDBJ whole genome shotgun (WGS) entry which is preliminary data.</text>
</comment>
<evidence type="ECO:0000256" key="2">
    <source>
        <dbReference type="ARBA" id="ARBA00022525"/>
    </source>
</evidence>